<evidence type="ECO:0000259" key="2">
    <source>
        <dbReference type="SMART" id="SM00418"/>
    </source>
</evidence>
<evidence type="ECO:0000256" key="1">
    <source>
        <dbReference type="SAM" id="MobiDB-lite"/>
    </source>
</evidence>
<dbReference type="Gene3D" id="1.10.10.10">
    <property type="entry name" value="Winged helix-like DNA-binding domain superfamily/Winged helix DNA-binding domain"/>
    <property type="match status" value="1"/>
</dbReference>
<name>A0A7K1KZS4_9ACTN</name>
<dbReference type="AlphaFoldDB" id="A0A7K1KZS4"/>
<dbReference type="InterPro" id="IPR036388">
    <property type="entry name" value="WH-like_DNA-bd_sf"/>
</dbReference>
<accession>A0A7K1KZS4</accession>
<dbReference type="SMART" id="SM00418">
    <property type="entry name" value="HTH_ARSR"/>
    <property type="match status" value="1"/>
</dbReference>
<dbReference type="InterPro" id="IPR036390">
    <property type="entry name" value="WH_DNA-bd_sf"/>
</dbReference>
<dbReference type="InterPro" id="IPR001845">
    <property type="entry name" value="HTH_ArsR_DNA-bd_dom"/>
</dbReference>
<keyword evidence="4" id="KW-1185">Reference proteome</keyword>
<dbReference type="GO" id="GO:0003700">
    <property type="term" value="F:DNA-binding transcription factor activity"/>
    <property type="evidence" value="ECO:0007669"/>
    <property type="project" value="InterPro"/>
</dbReference>
<dbReference type="Proteomes" id="UP000432015">
    <property type="component" value="Unassembled WGS sequence"/>
</dbReference>
<evidence type="ECO:0000313" key="3">
    <source>
        <dbReference type="EMBL" id="MUN37505.1"/>
    </source>
</evidence>
<proteinExistence type="predicted"/>
<dbReference type="Pfam" id="PF12840">
    <property type="entry name" value="HTH_20"/>
    <property type="match status" value="1"/>
</dbReference>
<feature type="region of interest" description="Disordered" evidence="1">
    <location>
        <begin position="164"/>
        <end position="194"/>
    </location>
</feature>
<feature type="region of interest" description="Disordered" evidence="1">
    <location>
        <begin position="67"/>
        <end position="98"/>
    </location>
</feature>
<dbReference type="EMBL" id="WOFH01000004">
    <property type="protein sequence ID" value="MUN37505.1"/>
    <property type="molecule type" value="Genomic_DNA"/>
</dbReference>
<dbReference type="SUPFAM" id="SSF46785">
    <property type="entry name" value="Winged helix' DNA-binding domain"/>
    <property type="match status" value="1"/>
</dbReference>
<dbReference type="InterPro" id="IPR011991">
    <property type="entry name" value="ArsR-like_HTH"/>
</dbReference>
<protein>
    <submittedName>
        <fullName evidence="3">Helix-turn-helix domain-containing protein</fullName>
    </submittedName>
</protein>
<reference evidence="3 4" key="1">
    <citation type="submission" date="2019-11" db="EMBL/GenBank/DDBJ databases">
        <authorList>
            <person name="Cao P."/>
        </authorList>
    </citation>
    <scope>NUCLEOTIDE SEQUENCE [LARGE SCALE GENOMIC DNA]</scope>
    <source>
        <strain evidence="3 4">NEAU-AAG5</strain>
    </source>
</reference>
<dbReference type="RefSeq" id="WP_156216549.1">
    <property type="nucleotide sequence ID" value="NZ_WOFH01000004.1"/>
</dbReference>
<feature type="domain" description="HTH arsR-type" evidence="2">
    <location>
        <begin position="16"/>
        <end position="93"/>
    </location>
</feature>
<comment type="caution">
    <text evidence="3">The sequence shown here is derived from an EMBL/GenBank/DDBJ whole genome shotgun (WGS) entry which is preliminary data.</text>
</comment>
<sequence length="194" mass="21705">MSDEPGNDRRKLTDPQELRVLAHPTRLRILQALYELGSATATEMAEHVDESPANCSWHLRQLGKHGFAEETGEGQGRQRPWRPSGRSLEWGGSDEPAPVAAASDALSAVFMEQEFDLIRAWQAWRRTDPAVWQDAAGFSESTVWVTAAELAEINAALTEIRLRHRERRDDPSRRPPGSRRVSVFTSAVPTDPAR</sequence>
<evidence type="ECO:0000313" key="4">
    <source>
        <dbReference type="Proteomes" id="UP000432015"/>
    </source>
</evidence>
<dbReference type="CDD" id="cd00090">
    <property type="entry name" value="HTH_ARSR"/>
    <property type="match status" value="1"/>
</dbReference>
<gene>
    <name evidence="3" type="ORF">GNZ18_12950</name>
</gene>
<organism evidence="3 4">
    <name type="scientific">Actinomadura litoris</name>
    <dbReference type="NCBI Taxonomy" id="2678616"/>
    <lineage>
        <taxon>Bacteria</taxon>
        <taxon>Bacillati</taxon>
        <taxon>Actinomycetota</taxon>
        <taxon>Actinomycetes</taxon>
        <taxon>Streptosporangiales</taxon>
        <taxon>Thermomonosporaceae</taxon>
        <taxon>Actinomadura</taxon>
    </lineage>
</organism>